<dbReference type="InterPro" id="IPR011989">
    <property type="entry name" value="ARM-like"/>
</dbReference>
<feature type="repeat" description="ARM" evidence="1">
    <location>
        <begin position="212"/>
        <end position="254"/>
    </location>
</feature>
<organism evidence="3 4">
    <name type="scientific">Apatococcus fuscideae</name>
    <dbReference type="NCBI Taxonomy" id="2026836"/>
    <lineage>
        <taxon>Eukaryota</taxon>
        <taxon>Viridiplantae</taxon>
        <taxon>Chlorophyta</taxon>
        <taxon>core chlorophytes</taxon>
        <taxon>Trebouxiophyceae</taxon>
        <taxon>Chlorellales</taxon>
        <taxon>Chlorellaceae</taxon>
        <taxon>Apatococcus</taxon>
    </lineage>
</organism>
<dbReference type="SUPFAM" id="SSF54695">
    <property type="entry name" value="POZ domain"/>
    <property type="match status" value="1"/>
</dbReference>
<dbReference type="Proteomes" id="UP001485043">
    <property type="component" value="Unassembled WGS sequence"/>
</dbReference>
<dbReference type="SUPFAM" id="SSF48371">
    <property type="entry name" value="ARM repeat"/>
    <property type="match status" value="1"/>
</dbReference>
<comment type="caution">
    <text evidence="3">The sequence shown here is derived from an EMBL/GenBank/DDBJ whole genome shotgun (WGS) entry which is preliminary data.</text>
</comment>
<reference evidence="3 4" key="1">
    <citation type="journal article" date="2024" name="Nat. Commun.">
        <title>Phylogenomics reveals the evolutionary origins of lichenization in chlorophyte algae.</title>
        <authorList>
            <person name="Puginier C."/>
            <person name="Libourel C."/>
            <person name="Otte J."/>
            <person name="Skaloud P."/>
            <person name="Haon M."/>
            <person name="Grisel S."/>
            <person name="Petersen M."/>
            <person name="Berrin J.G."/>
            <person name="Delaux P.M."/>
            <person name="Dal Grande F."/>
            <person name="Keller J."/>
        </authorList>
    </citation>
    <scope>NUCLEOTIDE SEQUENCE [LARGE SCALE GENOMIC DNA]</scope>
    <source>
        <strain evidence="3 4">SAG 2523</strain>
    </source>
</reference>
<protein>
    <recommendedName>
        <fullName evidence="2">Potassium channel tetramerisation-type BTB domain-containing protein</fullName>
    </recommendedName>
</protein>
<dbReference type="Gene3D" id="1.25.10.10">
    <property type="entry name" value="Leucine-rich Repeat Variant"/>
    <property type="match status" value="1"/>
</dbReference>
<dbReference type="GO" id="GO:0051260">
    <property type="term" value="P:protein homooligomerization"/>
    <property type="evidence" value="ECO:0007669"/>
    <property type="project" value="InterPro"/>
</dbReference>
<dbReference type="SMART" id="SM00185">
    <property type="entry name" value="ARM"/>
    <property type="match status" value="2"/>
</dbReference>
<evidence type="ECO:0000313" key="4">
    <source>
        <dbReference type="Proteomes" id="UP001485043"/>
    </source>
</evidence>
<dbReference type="PANTHER" id="PTHR11145:SF8">
    <property type="entry name" value="RE57120P"/>
    <property type="match status" value="1"/>
</dbReference>
<dbReference type="PROSITE" id="PS50176">
    <property type="entry name" value="ARM_REPEAT"/>
    <property type="match status" value="1"/>
</dbReference>
<dbReference type="InterPro" id="IPR016024">
    <property type="entry name" value="ARM-type_fold"/>
</dbReference>
<dbReference type="Pfam" id="PF00514">
    <property type="entry name" value="Arm"/>
    <property type="match status" value="1"/>
</dbReference>
<gene>
    <name evidence="3" type="ORF">WJX84_007893</name>
</gene>
<dbReference type="Pfam" id="PF02214">
    <property type="entry name" value="BTB_2"/>
    <property type="match status" value="1"/>
</dbReference>
<evidence type="ECO:0000259" key="2">
    <source>
        <dbReference type="Pfam" id="PF02214"/>
    </source>
</evidence>
<dbReference type="AlphaFoldDB" id="A0AAW1SVW3"/>
<dbReference type="PANTHER" id="PTHR11145">
    <property type="entry name" value="BTB/POZ DOMAIN-CONTAINING ADAPTER FOR CUL3-MEDIATED RHOA DEGRADATION PROTEIN FAMILY MEMBER"/>
    <property type="match status" value="1"/>
</dbReference>
<evidence type="ECO:0000313" key="3">
    <source>
        <dbReference type="EMBL" id="KAK9859310.1"/>
    </source>
</evidence>
<keyword evidence="4" id="KW-1185">Reference proteome</keyword>
<name>A0AAW1SVW3_9CHLO</name>
<dbReference type="InterPro" id="IPR011333">
    <property type="entry name" value="SKP1/BTB/POZ_sf"/>
</dbReference>
<dbReference type="InterPro" id="IPR045068">
    <property type="entry name" value="BACURD1-3"/>
</dbReference>
<dbReference type="InterPro" id="IPR000225">
    <property type="entry name" value="Armadillo"/>
</dbReference>
<dbReference type="EMBL" id="JALJOV010000891">
    <property type="protein sequence ID" value="KAK9859310.1"/>
    <property type="molecule type" value="Genomic_DNA"/>
</dbReference>
<feature type="domain" description="Potassium channel tetramerisation-type BTB" evidence="2">
    <location>
        <begin position="4"/>
        <end position="96"/>
    </location>
</feature>
<evidence type="ECO:0000256" key="1">
    <source>
        <dbReference type="PROSITE-ProRule" id="PRU00259"/>
    </source>
</evidence>
<dbReference type="Gene3D" id="3.30.710.10">
    <property type="entry name" value="Potassium Channel Kv1.1, Chain A"/>
    <property type="match status" value="1"/>
</dbReference>
<accession>A0AAW1SVW3</accession>
<sequence>MQQVHLNVGGHLHTTSLATLKAVASSGLADTFAGSWKLRRTGSGEVFIDRDGEAFGIILQYLRAERDSRLFDVPCLSKDKLAQLKVEADYYGLTALHDIISAGPSQHQMHEETAQFLGQAVRSRRFQFMTKTSSDAWPASLLCTQDPKAAAGAERNLTSDLEILGLLKKLGGLHAVVAALKSPSDHVQEQATGTLWYLSKEPAVQGQLRQLGALPTLIAYLSSANVAAQENAAGIMHELTQLEGSHREIVGLKGHDALPGHPD</sequence>
<dbReference type="CDD" id="cd18316">
    <property type="entry name" value="BTB_POZ_KCTD-like"/>
    <property type="match status" value="1"/>
</dbReference>
<proteinExistence type="predicted"/>
<dbReference type="InterPro" id="IPR003131">
    <property type="entry name" value="T1-type_BTB"/>
</dbReference>